<keyword evidence="1" id="KW-0732">Signal</keyword>
<dbReference type="AlphaFoldDB" id="A0A538TYK8"/>
<evidence type="ECO:0008006" key="4">
    <source>
        <dbReference type="Google" id="ProtNLM"/>
    </source>
</evidence>
<protein>
    <recommendedName>
        <fullName evidence="4">Lipoprotein</fullName>
    </recommendedName>
</protein>
<feature type="signal peptide" evidence="1">
    <location>
        <begin position="1"/>
        <end position="24"/>
    </location>
</feature>
<feature type="chain" id="PRO_5022095930" description="Lipoprotein" evidence="1">
    <location>
        <begin position="25"/>
        <end position="139"/>
    </location>
</feature>
<evidence type="ECO:0000256" key="1">
    <source>
        <dbReference type="SAM" id="SignalP"/>
    </source>
</evidence>
<sequence>MRIWKSPRPWAAIACLLACGCSVAREIPRGEYAARPEREDVVVKTKAGAQYRFERVRVRADSLFGDERLDVEGSFDEYRTTALALDDVAALSVRRVDWTRMGLVAGVASAVVLAAVLSQQHDNNTTTGGTGPCGARPCP</sequence>
<dbReference type="Proteomes" id="UP000319836">
    <property type="component" value="Unassembled WGS sequence"/>
</dbReference>
<comment type="caution">
    <text evidence="2">The sequence shown here is derived from an EMBL/GenBank/DDBJ whole genome shotgun (WGS) entry which is preliminary data.</text>
</comment>
<accession>A0A538TYK8</accession>
<organism evidence="2 3">
    <name type="scientific">Eiseniibacteriota bacterium</name>
    <dbReference type="NCBI Taxonomy" id="2212470"/>
    <lineage>
        <taxon>Bacteria</taxon>
        <taxon>Candidatus Eiseniibacteriota</taxon>
    </lineage>
</organism>
<dbReference type="PROSITE" id="PS51257">
    <property type="entry name" value="PROKAR_LIPOPROTEIN"/>
    <property type="match status" value="1"/>
</dbReference>
<dbReference type="EMBL" id="VBPA01000388">
    <property type="protein sequence ID" value="TMQ68737.1"/>
    <property type="molecule type" value="Genomic_DNA"/>
</dbReference>
<proteinExistence type="predicted"/>
<reference evidence="2 3" key="1">
    <citation type="journal article" date="2019" name="Nat. Microbiol.">
        <title>Mediterranean grassland soil C-N compound turnover is dependent on rainfall and depth, and is mediated by genomically divergent microorganisms.</title>
        <authorList>
            <person name="Diamond S."/>
            <person name="Andeer P.F."/>
            <person name="Li Z."/>
            <person name="Crits-Christoph A."/>
            <person name="Burstein D."/>
            <person name="Anantharaman K."/>
            <person name="Lane K.R."/>
            <person name="Thomas B.C."/>
            <person name="Pan C."/>
            <person name="Northen T.R."/>
            <person name="Banfield J.F."/>
        </authorList>
    </citation>
    <scope>NUCLEOTIDE SEQUENCE [LARGE SCALE GENOMIC DNA]</scope>
    <source>
        <strain evidence="2">WS_10</strain>
    </source>
</reference>
<name>A0A538TYK8_UNCEI</name>
<evidence type="ECO:0000313" key="3">
    <source>
        <dbReference type="Proteomes" id="UP000319836"/>
    </source>
</evidence>
<evidence type="ECO:0000313" key="2">
    <source>
        <dbReference type="EMBL" id="TMQ68737.1"/>
    </source>
</evidence>
<gene>
    <name evidence="2" type="ORF">E6K80_13925</name>
</gene>